<proteinExistence type="predicted"/>
<dbReference type="AlphaFoldDB" id="A0A6A4RZQ9"/>
<evidence type="ECO:0000313" key="2">
    <source>
        <dbReference type="Proteomes" id="UP000438429"/>
    </source>
</evidence>
<comment type="caution">
    <text evidence="1">The sequence shown here is derived from an EMBL/GenBank/DDBJ whole genome shotgun (WGS) entry which is preliminary data.</text>
</comment>
<sequence>MRAELCCASETMGADGRPAADVAKPIPQMSLISILFYIFTTVKSLTFELISPLFMAWRRRAPSQWITMTTPIHIMAED</sequence>
<reference evidence="1 2" key="1">
    <citation type="submission" date="2019-06" db="EMBL/GenBank/DDBJ databases">
        <title>Draft genomes of female and male turbot (Scophthalmus maximus).</title>
        <authorList>
            <person name="Xu H."/>
            <person name="Xu X.-W."/>
            <person name="Shao C."/>
            <person name="Chen S."/>
        </authorList>
    </citation>
    <scope>NUCLEOTIDE SEQUENCE [LARGE SCALE GENOMIC DNA]</scope>
    <source>
        <strain evidence="1">Ysfricsl-2016a</strain>
        <tissue evidence="1">Blood</tissue>
    </source>
</reference>
<accession>A0A6A4RZQ9</accession>
<dbReference type="EMBL" id="VEVO01000018">
    <property type="protein sequence ID" value="KAF0027593.1"/>
    <property type="molecule type" value="Genomic_DNA"/>
</dbReference>
<dbReference type="Proteomes" id="UP000438429">
    <property type="component" value="Unassembled WGS sequence"/>
</dbReference>
<gene>
    <name evidence="1" type="ORF">F2P81_020334</name>
</gene>
<name>A0A6A4RZQ9_SCOMX</name>
<organism evidence="1 2">
    <name type="scientific">Scophthalmus maximus</name>
    <name type="common">Turbot</name>
    <name type="synonym">Psetta maxima</name>
    <dbReference type="NCBI Taxonomy" id="52904"/>
    <lineage>
        <taxon>Eukaryota</taxon>
        <taxon>Metazoa</taxon>
        <taxon>Chordata</taxon>
        <taxon>Craniata</taxon>
        <taxon>Vertebrata</taxon>
        <taxon>Euteleostomi</taxon>
        <taxon>Actinopterygii</taxon>
        <taxon>Neopterygii</taxon>
        <taxon>Teleostei</taxon>
        <taxon>Neoteleostei</taxon>
        <taxon>Acanthomorphata</taxon>
        <taxon>Carangaria</taxon>
        <taxon>Pleuronectiformes</taxon>
        <taxon>Pleuronectoidei</taxon>
        <taxon>Scophthalmidae</taxon>
        <taxon>Scophthalmus</taxon>
    </lineage>
</organism>
<evidence type="ECO:0000313" key="1">
    <source>
        <dbReference type="EMBL" id="KAF0027593.1"/>
    </source>
</evidence>
<protein>
    <submittedName>
        <fullName evidence="1">Uncharacterized protein</fullName>
    </submittedName>
</protein>